<protein>
    <submittedName>
        <fullName evidence="2">YjbH domain-containing protein</fullName>
    </submittedName>
</protein>
<keyword evidence="1" id="KW-0472">Membrane</keyword>
<dbReference type="InterPro" id="IPR010344">
    <property type="entry name" value="YbjH"/>
</dbReference>
<organism evidence="2 3">
    <name type="scientific">Phocaeicola vulgatus</name>
    <name type="common">Bacteroides vulgatus</name>
    <dbReference type="NCBI Taxonomy" id="821"/>
    <lineage>
        <taxon>Bacteria</taxon>
        <taxon>Pseudomonadati</taxon>
        <taxon>Bacteroidota</taxon>
        <taxon>Bacteroidia</taxon>
        <taxon>Bacteroidales</taxon>
        <taxon>Bacteroidaceae</taxon>
        <taxon>Phocaeicola</taxon>
    </lineage>
</organism>
<keyword evidence="1" id="KW-0812">Transmembrane</keyword>
<sequence>MQVCKWSLPIKRWGVLLFLLGNMLVTYGQYMYGTTGLLQMPSADMQRDKTFMIGGSVLAPQIIPSKEWWGNYYTFNYYINITVFPWLEIGYDCVLVKAKPGIYHWVPSTYGKFVNQDRSFHGRLRVWKESWWKDWTPQVVFGLNDPGSGSWEGGASSFDQRTNGFFCRYYVAATKHINFQQYGQLGVHVAYAWKMKRIDELKGRQRNVKGLCVGMNYRFDLPYNGTWTRSALNGLNLMAEYDSESVNVGFHYSFWKDYINAIVELNRCKYFSGGLVFKLHLR</sequence>
<proteinExistence type="predicted"/>
<evidence type="ECO:0000256" key="1">
    <source>
        <dbReference type="SAM" id="Phobius"/>
    </source>
</evidence>
<comment type="caution">
    <text evidence="2">The sequence shown here is derived from an EMBL/GenBank/DDBJ whole genome shotgun (WGS) entry which is preliminary data.</text>
</comment>
<accession>A0A415NWD1</accession>
<dbReference type="Proteomes" id="UP000758576">
    <property type="component" value="Unassembled WGS sequence"/>
</dbReference>
<evidence type="ECO:0000313" key="2">
    <source>
        <dbReference type="EMBL" id="MBV3490640.1"/>
    </source>
</evidence>
<feature type="transmembrane region" description="Helical" evidence="1">
    <location>
        <begin position="12"/>
        <end position="32"/>
    </location>
</feature>
<name>A0A415NWD1_PHOVU</name>
<dbReference type="EMBL" id="JAHOGA010000070">
    <property type="protein sequence ID" value="MBV3490640.1"/>
    <property type="molecule type" value="Genomic_DNA"/>
</dbReference>
<evidence type="ECO:0000313" key="3">
    <source>
        <dbReference type="Proteomes" id="UP000758576"/>
    </source>
</evidence>
<keyword evidence="1" id="KW-1133">Transmembrane helix</keyword>
<dbReference type="AlphaFoldDB" id="A0A415NWD1"/>
<reference evidence="2" key="1">
    <citation type="submission" date="2021-06" db="EMBL/GenBank/DDBJ databases">
        <title>Collection of gut derived symbiotic bacterial strains cultured from healthy donors.</title>
        <authorList>
            <person name="Lin H."/>
            <person name="Littmann E."/>
            <person name="Pamer E.G."/>
        </authorList>
    </citation>
    <scope>NUCLEOTIDE SEQUENCE</scope>
    <source>
        <strain evidence="2">MSK.19.85</strain>
    </source>
</reference>
<dbReference type="Pfam" id="PF06082">
    <property type="entry name" value="YjbH"/>
    <property type="match status" value="1"/>
</dbReference>
<gene>
    <name evidence="2" type="ORF">KSX14_18865</name>
</gene>